<accession>A0A812ICW9</accession>
<evidence type="ECO:0000313" key="1">
    <source>
        <dbReference type="EMBL" id="CAE7029051.1"/>
    </source>
</evidence>
<sequence length="219" mass="23980">MELRSLCSSNGELRLGKFECAAFQNLKQRLVSGPPRAIPTAIPRGCACVFTDGACEFEDGHPVCTIGGILYHHHEGSWNTRFFACRMPAALVQKWSNAGKRHLIGPVELFAVVVARRLWGSYLNSSRALFFVDHSGVHAACVSGTSRDTVWRSLLVEFERADAVPMIGWIARVPSPSNPSDAPSRGSSNFPFWGTCSCDHPSCCMSGELLSPLELKRDV</sequence>
<reference evidence="1" key="1">
    <citation type="submission" date="2021-02" db="EMBL/GenBank/DDBJ databases">
        <authorList>
            <person name="Dougan E. K."/>
            <person name="Rhodes N."/>
            <person name="Thang M."/>
            <person name="Chan C."/>
        </authorList>
    </citation>
    <scope>NUCLEOTIDE SEQUENCE</scope>
</reference>
<keyword evidence="2" id="KW-1185">Reference proteome</keyword>
<protein>
    <submittedName>
        <fullName evidence="1">Bath-40 protein</fullName>
    </submittedName>
</protein>
<dbReference type="EMBL" id="CAJNDS010000212">
    <property type="protein sequence ID" value="CAE7029051.1"/>
    <property type="molecule type" value="Genomic_DNA"/>
</dbReference>
<gene>
    <name evidence="1" type="primary">bath-40</name>
    <name evidence="1" type="ORF">SNAT2548_LOCUS3470</name>
</gene>
<comment type="caution">
    <text evidence="1">The sequence shown here is derived from an EMBL/GenBank/DDBJ whole genome shotgun (WGS) entry which is preliminary data.</text>
</comment>
<proteinExistence type="predicted"/>
<organism evidence="1 2">
    <name type="scientific">Symbiodinium natans</name>
    <dbReference type="NCBI Taxonomy" id="878477"/>
    <lineage>
        <taxon>Eukaryota</taxon>
        <taxon>Sar</taxon>
        <taxon>Alveolata</taxon>
        <taxon>Dinophyceae</taxon>
        <taxon>Suessiales</taxon>
        <taxon>Symbiodiniaceae</taxon>
        <taxon>Symbiodinium</taxon>
    </lineage>
</organism>
<name>A0A812ICW9_9DINO</name>
<evidence type="ECO:0000313" key="2">
    <source>
        <dbReference type="Proteomes" id="UP000604046"/>
    </source>
</evidence>
<dbReference type="Proteomes" id="UP000604046">
    <property type="component" value="Unassembled WGS sequence"/>
</dbReference>
<dbReference type="OrthoDB" id="437864at2759"/>
<dbReference type="AlphaFoldDB" id="A0A812ICW9"/>